<evidence type="ECO:0000256" key="2">
    <source>
        <dbReference type="ARBA" id="ARBA00023186"/>
    </source>
</evidence>
<comment type="subunit">
    <text evidence="3">UreD, UreF and UreG form a complex that acts as a GTP-hydrolysis-dependent molecular chaperone, activating the urease apoprotein by helping to assemble the nickel containing metallocenter of UreC. The UreE protein probably delivers the nickel.</text>
</comment>
<dbReference type="GO" id="GO:0005737">
    <property type="term" value="C:cytoplasm"/>
    <property type="evidence" value="ECO:0007669"/>
    <property type="project" value="UniProtKB-SubCell"/>
</dbReference>
<comment type="subcellular location">
    <subcellularLocation>
        <location evidence="3">Cytoplasm</location>
    </subcellularLocation>
</comment>
<dbReference type="PIRSF" id="PIRSF009467">
    <property type="entry name" value="Ureas_acces_UreF"/>
    <property type="match status" value="1"/>
</dbReference>
<sequence>MTERLLALFQLCDSNLPTGSFSHSFGLETYIQDNTVTDSESFEEWLSCYLEEQLAYTDGIACRMVYDALEAGDLDAVSAIGAKLHVQNLPRETRQGTRMIGEGMLKLFSRLYDFPFLTDYGRLVKEKRTVPHPAIVFAITAHGLGCSREEAVLYHFYGTVSGLIQNAVRAIPLGQTAGQMLLNRIRPLLRQTAEKALTLPDEDFGLVAPGLELSQMQHERVNVRIFMS</sequence>
<dbReference type="AlphaFoldDB" id="A0A165H2V0"/>
<dbReference type="OrthoDB" id="9798772at2"/>
<dbReference type="HAMAP" id="MF_01385">
    <property type="entry name" value="UreF"/>
    <property type="match status" value="1"/>
</dbReference>
<evidence type="ECO:0000256" key="3">
    <source>
        <dbReference type="HAMAP-Rule" id="MF_01385"/>
    </source>
</evidence>
<keyword evidence="2 3" id="KW-0143">Chaperone</keyword>
<evidence type="ECO:0000256" key="1">
    <source>
        <dbReference type="ARBA" id="ARBA00022988"/>
    </source>
</evidence>
<comment type="function">
    <text evidence="3">Required for maturation of urease via the functional incorporation of the urease nickel metallocenter.</text>
</comment>
<evidence type="ECO:0000313" key="4">
    <source>
        <dbReference type="EMBL" id="KZE38614.1"/>
    </source>
</evidence>
<gene>
    <name evidence="3" type="primary">ureF</name>
    <name evidence="4" type="ORF">AV656_06825</name>
</gene>
<keyword evidence="1 3" id="KW-0996">Nickel insertion</keyword>
<organism evidence="4 5">
    <name type="scientific">Bhargavaea cecembensis</name>
    <dbReference type="NCBI Taxonomy" id="394098"/>
    <lineage>
        <taxon>Bacteria</taxon>
        <taxon>Bacillati</taxon>
        <taxon>Bacillota</taxon>
        <taxon>Bacilli</taxon>
        <taxon>Bacillales</taxon>
        <taxon>Caryophanaceae</taxon>
        <taxon>Bhargavaea</taxon>
    </lineage>
</organism>
<dbReference type="Pfam" id="PF01730">
    <property type="entry name" value="UreF"/>
    <property type="match status" value="1"/>
</dbReference>
<evidence type="ECO:0000313" key="5">
    <source>
        <dbReference type="Proteomes" id="UP000076490"/>
    </source>
</evidence>
<dbReference type="Gene3D" id="1.10.4190.10">
    <property type="entry name" value="Urease accessory protein UreF"/>
    <property type="match status" value="1"/>
</dbReference>
<comment type="caution">
    <text evidence="4">The sequence shown here is derived from an EMBL/GenBank/DDBJ whole genome shotgun (WGS) entry which is preliminary data.</text>
</comment>
<proteinExistence type="inferred from homology"/>
<name>A0A165H2V0_9BACL</name>
<comment type="similarity">
    <text evidence="3">Belongs to the UreF family.</text>
</comment>
<dbReference type="PANTHER" id="PTHR33620">
    <property type="entry name" value="UREASE ACCESSORY PROTEIN F"/>
    <property type="match status" value="1"/>
</dbReference>
<accession>A0A165H2V0</accession>
<dbReference type="RefSeq" id="WP_063180283.1">
    <property type="nucleotide sequence ID" value="NZ_LQNT01000009.1"/>
</dbReference>
<dbReference type="Proteomes" id="UP000076490">
    <property type="component" value="Unassembled WGS sequence"/>
</dbReference>
<keyword evidence="3" id="KW-0963">Cytoplasm</keyword>
<dbReference type="EMBL" id="LQNT01000009">
    <property type="protein sequence ID" value="KZE38614.1"/>
    <property type="molecule type" value="Genomic_DNA"/>
</dbReference>
<dbReference type="InterPro" id="IPR002639">
    <property type="entry name" value="UreF"/>
</dbReference>
<dbReference type="InterPro" id="IPR038277">
    <property type="entry name" value="UreF_sf"/>
</dbReference>
<protein>
    <recommendedName>
        <fullName evidence="3">Urease accessory protein UreF</fullName>
    </recommendedName>
</protein>
<reference evidence="4 5" key="1">
    <citation type="submission" date="2016-01" db="EMBL/GenBank/DDBJ databases">
        <title>Whole genome sequencing of Bhargavaea cecembensis T14.</title>
        <authorList>
            <person name="Hong K.W."/>
        </authorList>
    </citation>
    <scope>NUCLEOTIDE SEQUENCE [LARGE SCALE GENOMIC DNA]</scope>
    <source>
        <strain evidence="4 5">T14</strain>
    </source>
</reference>
<dbReference type="PANTHER" id="PTHR33620:SF1">
    <property type="entry name" value="UREASE ACCESSORY PROTEIN F"/>
    <property type="match status" value="1"/>
</dbReference>
<dbReference type="GO" id="GO:0016151">
    <property type="term" value="F:nickel cation binding"/>
    <property type="evidence" value="ECO:0007669"/>
    <property type="project" value="UniProtKB-UniRule"/>
</dbReference>